<name>A0A075WSF7_9BACT</name>
<dbReference type="RefSeq" id="WP_038061206.1">
    <property type="nucleotide sequence ID" value="NZ_CP008796.1"/>
</dbReference>
<dbReference type="STRING" id="289377.HL41_02740"/>
<dbReference type="KEGG" id="tcm:HL41_02740"/>
<dbReference type="PaxDb" id="289377-HL41_02740"/>
<evidence type="ECO:0000313" key="2">
    <source>
        <dbReference type="Proteomes" id="UP000028481"/>
    </source>
</evidence>
<proteinExistence type="predicted"/>
<dbReference type="EMBL" id="CP008796">
    <property type="protein sequence ID" value="AIH03796.1"/>
    <property type="molecule type" value="Genomic_DNA"/>
</dbReference>
<keyword evidence="2" id="KW-1185">Reference proteome</keyword>
<dbReference type="PANTHER" id="PTHR37804:SF1">
    <property type="entry name" value="CDAA REGULATORY PROTEIN CDAR"/>
    <property type="match status" value="1"/>
</dbReference>
<accession>A0A075WSF7</accession>
<dbReference type="Proteomes" id="UP000028481">
    <property type="component" value="Chromosome"/>
</dbReference>
<dbReference type="eggNOG" id="COG4856">
    <property type="taxonomic scope" value="Bacteria"/>
</dbReference>
<dbReference type="OrthoDB" id="9795425at2"/>
<protein>
    <recommendedName>
        <fullName evidence="3">YbbR-like domain-containing protein</fullName>
    </recommendedName>
</protein>
<dbReference type="InterPro" id="IPR053154">
    <property type="entry name" value="c-di-AMP_regulator"/>
</dbReference>
<dbReference type="InterPro" id="IPR012505">
    <property type="entry name" value="YbbR"/>
</dbReference>
<organism evidence="1 2">
    <name type="scientific">Thermodesulfobacterium commune DSM 2178</name>
    <dbReference type="NCBI Taxonomy" id="289377"/>
    <lineage>
        <taxon>Bacteria</taxon>
        <taxon>Pseudomonadati</taxon>
        <taxon>Thermodesulfobacteriota</taxon>
        <taxon>Thermodesulfobacteria</taxon>
        <taxon>Thermodesulfobacteriales</taxon>
        <taxon>Thermodesulfobacteriaceae</taxon>
        <taxon>Thermodesulfobacterium</taxon>
    </lineage>
</organism>
<dbReference type="Gene3D" id="2.170.120.30">
    <property type="match status" value="1"/>
</dbReference>
<dbReference type="Gene3D" id="2.170.120.40">
    <property type="entry name" value="YbbR-like domain"/>
    <property type="match status" value="1"/>
</dbReference>
<evidence type="ECO:0000313" key="1">
    <source>
        <dbReference type="EMBL" id="AIH03796.1"/>
    </source>
</evidence>
<dbReference type="HOGENOM" id="CLU_1331403_0_0_0"/>
<sequence>MKFKREHRLKILSFLMAVTLWYFVVWGRSIEKTLEIPVFYKLPNSNYIVEVTPSTVVIKIQTIRNLLRNVNEKDLKLEIDFKNLTPGVHQIRVPIEKINLPSGIKVKEINPTFLTLIIKKIGTKKVPVRPVLKEESFYHTRGKIKVFPKYVLIKAPIEVLLNIQEINTEPIDFLKLKLTGSLEVDLMPPLGIISMDTEKVKVYYEEKKR</sequence>
<evidence type="ECO:0008006" key="3">
    <source>
        <dbReference type="Google" id="ProtNLM"/>
    </source>
</evidence>
<reference evidence="1 2" key="1">
    <citation type="journal article" date="2015" name="Genome Announc.">
        <title>Genome Sequence of a Sulfate-Reducing Thermophilic Bacterium, Thermodesulfobacterium commune DSM 2178T (Phylum Thermodesulfobacteria).</title>
        <authorList>
            <person name="Bhatnagar S."/>
            <person name="Badger J.H."/>
            <person name="Madupu R."/>
            <person name="Khouri H.M."/>
            <person name="O'Connor E.M."/>
            <person name="Robb F.T."/>
            <person name="Ward N.L."/>
            <person name="Eisen J.A."/>
        </authorList>
    </citation>
    <scope>NUCLEOTIDE SEQUENCE [LARGE SCALE GENOMIC DNA]</scope>
    <source>
        <strain evidence="1 2">DSM 2178</strain>
    </source>
</reference>
<dbReference type="PANTHER" id="PTHR37804">
    <property type="entry name" value="CDAA REGULATORY PROTEIN CDAR"/>
    <property type="match status" value="1"/>
</dbReference>
<dbReference type="AlphaFoldDB" id="A0A075WSF7"/>
<dbReference type="CDD" id="cd20206">
    <property type="entry name" value="YbbR"/>
    <property type="match status" value="1"/>
</dbReference>
<dbReference type="Pfam" id="PF07949">
    <property type="entry name" value="YbbR"/>
    <property type="match status" value="2"/>
</dbReference>
<gene>
    <name evidence="1" type="ORF">HL41_02740</name>
</gene>